<sequence length="380" mass="41259">MTTIQHLRNDEIHELLISLNKDEVTKTKHVMEKTFEDFSVGGERPRQPDPCSSNRPDGRRILYRGFSSDRSVGAKIVVESPVGPDGVKNPLRGIVVLMDGLGVPKSIMDAEEATGYRTSMNAMVPFSWRKNVGQIVIFGTGMQALWHSRLIIQLKGFEVNRITYVSGSKSRALDIIATVSAENQARWEAPVSFDFLVTTASSSGSDGGENKEDNITTLLNTADCVFCTTPSKTPLFKANHIGQRLEADASGKPLISAVGSWQAGMIELDPELLGLVINSSDGYNPQSGASRGALFVDDRDFAMESTGELVRSKCASSDVVELGYIIAMLNGSVLSVDGDGGMERTRHIISEGFVIYKSIGVSTTDLAMCDAIQNIRQKTM</sequence>
<keyword evidence="2" id="KW-1185">Reference proteome</keyword>
<accession>A0ACC0VFB5</accession>
<name>A0ACC0VFB5_9HYPO</name>
<reference evidence="1" key="1">
    <citation type="submission" date="2022-10" db="EMBL/GenBank/DDBJ databases">
        <title>Complete Genome of Trichothecium roseum strain YXFP-22015, a Plant Pathogen Isolated from Citrus.</title>
        <authorList>
            <person name="Wang Y."/>
            <person name="Zhu L."/>
        </authorList>
    </citation>
    <scope>NUCLEOTIDE SEQUENCE</scope>
    <source>
        <strain evidence="1">YXFP-22015</strain>
    </source>
</reference>
<protein>
    <submittedName>
        <fullName evidence="1">Uncharacterized protein</fullName>
    </submittedName>
</protein>
<proteinExistence type="predicted"/>
<organism evidence="1 2">
    <name type="scientific">Trichothecium roseum</name>
    <dbReference type="NCBI Taxonomy" id="47278"/>
    <lineage>
        <taxon>Eukaryota</taxon>
        <taxon>Fungi</taxon>
        <taxon>Dikarya</taxon>
        <taxon>Ascomycota</taxon>
        <taxon>Pezizomycotina</taxon>
        <taxon>Sordariomycetes</taxon>
        <taxon>Hypocreomycetidae</taxon>
        <taxon>Hypocreales</taxon>
        <taxon>Hypocreales incertae sedis</taxon>
        <taxon>Trichothecium</taxon>
    </lineage>
</organism>
<gene>
    <name evidence="1" type="ORF">N3K66_001528</name>
</gene>
<evidence type="ECO:0000313" key="2">
    <source>
        <dbReference type="Proteomes" id="UP001163324"/>
    </source>
</evidence>
<evidence type="ECO:0000313" key="1">
    <source>
        <dbReference type="EMBL" id="KAI9904999.1"/>
    </source>
</evidence>
<dbReference type="Proteomes" id="UP001163324">
    <property type="component" value="Chromosome 1"/>
</dbReference>
<dbReference type="EMBL" id="CM047940">
    <property type="protein sequence ID" value="KAI9904999.1"/>
    <property type="molecule type" value="Genomic_DNA"/>
</dbReference>
<comment type="caution">
    <text evidence="1">The sequence shown here is derived from an EMBL/GenBank/DDBJ whole genome shotgun (WGS) entry which is preliminary data.</text>
</comment>